<dbReference type="InterPro" id="IPR050801">
    <property type="entry name" value="Ca-Dep_Lectins_ImmuneDev"/>
</dbReference>
<organism evidence="3 4">
    <name type="scientific">Patella caerulea</name>
    <name type="common">Rayed Mediterranean limpet</name>
    <dbReference type="NCBI Taxonomy" id="87958"/>
    <lineage>
        <taxon>Eukaryota</taxon>
        <taxon>Metazoa</taxon>
        <taxon>Spiralia</taxon>
        <taxon>Lophotrochozoa</taxon>
        <taxon>Mollusca</taxon>
        <taxon>Gastropoda</taxon>
        <taxon>Patellogastropoda</taxon>
        <taxon>Patelloidea</taxon>
        <taxon>Patellidae</taxon>
        <taxon>Patella</taxon>
    </lineage>
</organism>
<evidence type="ECO:0000313" key="3">
    <source>
        <dbReference type="EMBL" id="KAK6166189.1"/>
    </source>
</evidence>
<accession>A0AAN8IY51</accession>
<dbReference type="PANTHER" id="PTHR22801:SF63">
    <property type="entry name" value="C-TYPE LECTIN DOMAIN-CONTAINING PROTEIN"/>
    <property type="match status" value="1"/>
</dbReference>
<dbReference type="InterPro" id="IPR016186">
    <property type="entry name" value="C-type_lectin-like/link_sf"/>
</dbReference>
<name>A0AAN8IY51_PATCE</name>
<keyword evidence="4" id="KW-1185">Reference proteome</keyword>
<feature type="domain" description="C-type lectin" evidence="2">
    <location>
        <begin position="127"/>
        <end position="240"/>
    </location>
</feature>
<dbReference type="SMART" id="SM00034">
    <property type="entry name" value="CLECT"/>
    <property type="match status" value="1"/>
</dbReference>
<dbReference type="Pfam" id="PF00059">
    <property type="entry name" value="Lectin_C"/>
    <property type="match status" value="1"/>
</dbReference>
<dbReference type="SUPFAM" id="SSF56436">
    <property type="entry name" value="C-type lectin-like"/>
    <property type="match status" value="1"/>
</dbReference>
<evidence type="ECO:0000313" key="4">
    <source>
        <dbReference type="Proteomes" id="UP001347796"/>
    </source>
</evidence>
<protein>
    <recommendedName>
        <fullName evidence="2">C-type lectin domain-containing protein</fullName>
    </recommendedName>
</protein>
<feature type="chain" id="PRO_5042940937" description="C-type lectin domain-containing protein" evidence="1">
    <location>
        <begin position="24"/>
        <end position="246"/>
    </location>
</feature>
<comment type="caution">
    <text evidence="3">The sequence shown here is derived from an EMBL/GenBank/DDBJ whole genome shotgun (WGS) entry which is preliminary data.</text>
</comment>
<dbReference type="InterPro" id="IPR001304">
    <property type="entry name" value="C-type_lectin-like"/>
</dbReference>
<gene>
    <name evidence="3" type="ORF">SNE40_022946</name>
</gene>
<keyword evidence="1" id="KW-0732">Signal</keyword>
<dbReference type="InterPro" id="IPR016187">
    <property type="entry name" value="CTDL_fold"/>
</dbReference>
<evidence type="ECO:0000256" key="1">
    <source>
        <dbReference type="SAM" id="SignalP"/>
    </source>
</evidence>
<reference evidence="3 4" key="1">
    <citation type="submission" date="2024-01" db="EMBL/GenBank/DDBJ databases">
        <title>The genome of the rayed Mediterranean limpet Patella caerulea (Linnaeus, 1758).</title>
        <authorList>
            <person name="Anh-Thu Weber A."/>
            <person name="Halstead-Nussloch G."/>
        </authorList>
    </citation>
    <scope>NUCLEOTIDE SEQUENCE [LARGE SCALE GENOMIC DNA]</scope>
    <source>
        <strain evidence="3">AATW-2023a</strain>
        <tissue evidence="3">Whole specimen</tissue>
    </source>
</reference>
<feature type="signal peptide" evidence="1">
    <location>
        <begin position="1"/>
        <end position="23"/>
    </location>
</feature>
<dbReference type="Proteomes" id="UP001347796">
    <property type="component" value="Unassembled WGS sequence"/>
</dbReference>
<dbReference type="PROSITE" id="PS50041">
    <property type="entry name" value="C_TYPE_LECTIN_2"/>
    <property type="match status" value="1"/>
</dbReference>
<evidence type="ECO:0000259" key="2">
    <source>
        <dbReference type="PROSITE" id="PS50041"/>
    </source>
</evidence>
<dbReference type="Gene3D" id="3.10.100.10">
    <property type="entry name" value="Mannose-Binding Protein A, subunit A"/>
    <property type="match status" value="1"/>
</dbReference>
<dbReference type="PANTHER" id="PTHR22801">
    <property type="entry name" value="LITHOSTATHINE"/>
    <property type="match status" value="1"/>
</dbReference>
<dbReference type="AlphaFoldDB" id="A0AAN8IY51"/>
<proteinExistence type="predicted"/>
<sequence>MAIAVALLMICAILVQKTSFSLTSPACPNVFHLMIELGDYLVQDYLKVYYGLSLKQCGGISFEISGSNSFSYNIKTSPSECYIFKNRVRAGQSGTSKEGLVTYWRLNEDCPSGYTYNITYNVCFKAYFRNSDMKYWSAAMSQCEQDGGFLYLGNSKEKMKIIHDLYHRASVVDSRVFVGASDIAKEGEWKWFDGSFIAYWKPREPNNRNNEDCAALDLAQSSERKILDFECNDRQLFICEIPVRPR</sequence>
<dbReference type="EMBL" id="JAZGQO010000021">
    <property type="protein sequence ID" value="KAK6166189.1"/>
    <property type="molecule type" value="Genomic_DNA"/>
</dbReference>